<dbReference type="Gene3D" id="1.20.120.530">
    <property type="entry name" value="GntR ligand-binding domain-like"/>
    <property type="match status" value="1"/>
</dbReference>
<evidence type="ECO:0000313" key="7">
    <source>
        <dbReference type="Proteomes" id="UP000377595"/>
    </source>
</evidence>
<dbReference type="RefSeq" id="WP_155345743.1">
    <property type="nucleotide sequence ID" value="NZ_BAAAHM010000002.1"/>
</dbReference>
<dbReference type="InterPro" id="IPR036390">
    <property type="entry name" value="WH_DNA-bd_sf"/>
</dbReference>
<reference evidence="6 7" key="1">
    <citation type="submission" date="2019-10" db="EMBL/GenBank/DDBJ databases">
        <title>Whole genome shotgun sequence of Acrocarpospora pleiomorpha NBRC 16267.</title>
        <authorList>
            <person name="Ichikawa N."/>
            <person name="Kimura A."/>
            <person name="Kitahashi Y."/>
            <person name="Komaki H."/>
            <person name="Oguchi A."/>
        </authorList>
    </citation>
    <scope>NUCLEOTIDE SEQUENCE [LARGE SCALE GENOMIC DNA]</scope>
    <source>
        <strain evidence="6 7">NBRC 16267</strain>
    </source>
</reference>
<dbReference type="Proteomes" id="UP000377595">
    <property type="component" value="Unassembled WGS sequence"/>
</dbReference>
<organism evidence="6 7">
    <name type="scientific">Acrocarpospora pleiomorpha</name>
    <dbReference type="NCBI Taxonomy" id="90975"/>
    <lineage>
        <taxon>Bacteria</taxon>
        <taxon>Bacillati</taxon>
        <taxon>Actinomycetota</taxon>
        <taxon>Actinomycetes</taxon>
        <taxon>Streptosporangiales</taxon>
        <taxon>Streptosporangiaceae</taxon>
        <taxon>Acrocarpospora</taxon>
    </lineage>
</organism>
<sequence>MSAPQDPSALTQAPVSKSEYVFQRLRQELRDGTIAPGSQIRQIEIGERYGVSATPVREALRRLEADGLIIYSPHRGATVTDMAPHDLQDLYHFRITVESLCARLAVERGTEDDFAALRRLHDKLTALGDTGDAALLSQTNREFHLAIMRVGSAYIADTIMRPVWEKAIPASESLWDDPAFVRHCLDQHGAILDALDARDADLASSRMSDHIEGARQKRLVRNKNNPSPSAPVTRRKQA</sequence>
<dbReference type="SMART" id="SM00895">
    <property type="entry name" value="FCD"/>
    <property type="match status" value="1"/>
</dbReference>
<evidence type="ECO:0000256" key="2">
    <source>
        <dbReference type="ARBA" id="ARBA00023125"/>
    </source>
</evidence>
<dbReference type="InterPro" id="IPR011711">
    <property type="entry name" value="GntR_C"/>
</dbReference>
<accession>A0A5M3XJ66</accession>
<dbReference type="OrthoDB" id="3186208at2"/>
<dbReference type="SUPFAM" id="SSF46785">
    <property type="entry name" value="Winged helix' DNA-binding domain"/>
    <property type="match status" value="1"/>
</dbReference>
<dbReference type="InterPro" id="IPR000524">
    <property type="entry name" value="Tscrpt_reg_HTH_GntR"/>
</dbReference>
<dbReference type="PROSITE" id="PS50949">
    <property type="entry name" value="HTH_GNTR"/>
    <property type="match status" value="1"/>
</dbReference>
<dbReference type="Gene3D" id="1.10.10.10">
    <property type="entry name" value="Winged helix-like DNA-binding domain superfamily/Winged helix DNA-binding domain"/>
    <property type="match status" value="1"/>
</dbReference>
<comment type="caution">
    <text evidence="6">The sequence shown here is derived from an EMBL/GenBank/DDBJ whole genome shotgun (WGS) entry which is preliminary data.</text>
</comment>
<dbReference type="PANTHER" id="PTHR43537">
    <property type="entry name" value="TRANSCRIPTIONAL REGULATOR, GNTR FAMILY"/>
    <property type="match status" value="1"/>
</dbReference>
<dbReference type="Pfam" id="PF00392">
    <property type="entry name" value="GntR"/>
    <property type="match status" value="1"/>
</dbReference>
<feature type="region of interest" description="Disordered" evidence="4">
    <location>
        <begin position="211"/>
        <end position="238"/>
    </location>
</feature>
<feature type="domain" description="HTH gntR-type" evidence="5">
    <location>
        <begin position="15"/>
        <end position="82"/>
    </location>
</feature>
<dbReference type="AlphaFoldDB" id="A0A5M3XJ66"/>
<keyword evidence="1" id="KW-0805">Transcription regulation</keyword>
<dbReference type="PANTHER" id="PTHR43537:SF45">
    <property type="entry name" value="GNTR FAMILY REGULATORY PROTEIN"/>
    <property type="match status" value="1"/>
</dbReference>
<dbReference type="EMBL" id="BLAF01000018">
    <property type="protein sequence ID" value="GES20716.1"/>
    <property type="molecule type" value="Genomic_DNA"/>
</dbReference>
<dbReference type="GO" id="GO:0003677">
    <property type="term" value="F:DNA binding"/>
    <property type="evidence" value="ECO:0007669"/>
    <property type="project" value="UniProtKB-KW"/>
</dbReference>
<proteinExistence type="predicted"/>
<evidence type="ECO:0000259" key="5">
    <source>
        <dbReference type="PROSITE" id="PS50949"/>
    </source>
</evidence>
<dbReference type="GO" id="GO:0003700">
    <property type="term" value="F:DNA-binding transcription factor activity"/>
    <property type="evidence" value="ECO:0007669"/>
    <property type="project" value="InterPro"/>
</dbReference>
<evidence type="ECO:0000313" key="6">
    <source>
        <dbReference type="EMBL" id="GES20716.1"/>
    </source>
</evidence>
<gene>
    <name evidence="6" type="ORF">Aple_036120</name>
</gene>
<evidence type="ECO:0000256" key="4">
    <source>
        <dbReference type="SAM" id="MobiDB-lite"/>
    </source>
</evidence>
<dbReference type="SUPFAM" id="SSF48008">
    <property type="entry name" value="GntR ligand-binding domain-like"/>
    <property type="match status" value="1"/>
</dbReference>
<dbReference type="CDD" id="cd07377">
    <property type="entry name" value="WHTH_GntR"/>
    <property type="match status" value="1"/>
</dbReference>
<dbReference type="SMART" id="SM00345">
    <property type="entry name" value="HTH_GNTR"/>
    <property type="match status" value="1"/>
</dbReference>
<dbReference type="Pfam" id="PF07729">
    <property type="entry name" value="FCD"/>
    <property type="match status" value="1"/>
</dbReference>
<protein>
    <submittedName>
        <fullName evidence="6">GntR family transcriptional regulator</fullName>
    </submittedName>
</protein>
<name>A0A5M3XJ66_9ACTN</name>
<keyword evidence="7" id="KW-1185">Reference proteome</keyword>
<evidence type="ECO:0000256" key="3">
    <source>
        <dbReference type="ARBA" id="ARBA00023163"/>
    </source>
</evidence>
<dbReference type="InterPro" id="IPR008920">
    <property type="entry name" value="TF_FadR/GntR_C"/>
</dbReference>
<dbReference type="InterPro" id="IPR036388">
    <property type="entry name" value="WH-like_DNA-bd_sf"/>
</dbReference>
<keyword evidence="3" id="KW-0804">Transcription</keyword>
<evidence type="ECO:0000256" key="1">
    <source>
        <dbReference type="ARBA" id="ARBA00023015"/>
    </source>
</evidence>
<keyword evidence="2" id="KW-0238">DNA-binding</keyword>